<dbReference type="GO" id="GO:0046336">
    <property type="term" value="P:ethanolamine catabolic process"/>
    <property type="evidence" value="ECO:0007669"/>
    <property type="project" value="TreeGrafter"/>
</dbReference>
<proteinExistence type="predicted"/>
<dbReference type="Pfam" id="PF06751">
    <property type="entry name" value="EutB"/>
    <property type="match status" value="1"/>
</dbReference>
<keyword evidence="1" id="KW-0456">Lyase</keyword>
<dbReference type="AlphaFoldDB" id="A0A7H4PNQ7"/>
<evidence type="ECO:0000313" key="1">
    <source>
        <dbReference type="EMBL" id="STW80030.1"/>
    </source>
</evidence>
<dbReference type="PANTHER" id="PTHR39329">
    <property type="entry name" value="ETHANOLAMINE AMMONIA-LYASE HEAVY CHAIN"/>
    <property type="match status" value="1"/>
</dbReference>
<gene>
    <name evidence="1" type="primary">eutB_8</name>
    <name evidence="1" type="ORF">NCTC11685_07379</name>
</gene>
<dbReference type="GO" id="GO:0009350">
    <property type="term" value="C:ethanolamine ammonia-lyase complex"/>
    <property type="evidence" value="ECO:0007669"/>
    <property type="project" value="TreeGrafter"/>
</dbReference>
<dbReference type="Proteomes" id="UP000254863">
    <property type="component" value="Unassembled WGS sequence"/>
</dbReference>
<accession>A0A7H4PNQ7</accession>
<name>A0A7H4PNQ7_9ENTR</name>
<dbReference type="InterPro" id="IPR013785">
    <property type="entry name" value="Aldolase_TIM"/>
</dbReference>
<dbReference type="GO" id="GO:0008851">
    <property type="term" value="F:ethanolamine ammonia-lyase activity"/>
    <property type="evidence" value="ECO:0007669"/>
    <property type="project" value="UniProtKB-EC"/>
</dbReference>
<dbReference type="PANTHER" id="PTHR39329:SF1">
    <property type="entry name" value="ETHANOLAMINE AMMONIA-LYASE LARGE SUBUNIT"/>
    <property type="match status" value="1"/>
</dbReference>
<dbReference type="EMBL" id="UGMS01000004">
    <property type="protein sequence ID" value="STW80030.1"/>
    <property type="molecule type" value="Genomic_DNA"/>
</dbReference>
<organism evidence="1 2">
    <name type="scientific">Klebsiella michiganensis</name>
    <dbReference type="NCBI Taxonomy" id="1134687"/>
    <lineage>
        <taxon>Bacteria</taxon>
        <taxon>Pseudomonadati</taxon>
        <taxon>Pseudomonadota</taxon>
        <taxon>Gammaproteobacteria</taxon>
        <taxon>Enterobacterales</taxon>
        <taxon>Enterobacteriaceae</taxon>
        <taxon>Klebsiella/Raoultella group</taxon>
        <taxon>Klebsiella</taxon>
    </lineage>
</organism>
<reference evidence="1 2" key="1">
    <citation type="submission" date="2018-06" db="EMBL/GenBank/DDBJ databases">
        <authorList>
            <consortium name="Pathogen Informatics"/>
            <person name="Doyle S."/>
        </authorList>
    </citation>
    <scope>NUCLEOTIDE SEQUENCE [LARGE SCALE GENOMIC DNA]</scope>
    <source>
        <strain evidence="1 2">NCTC11685</strain>
    </source>
</reference>
<protein>
    <submittedName>
        <fullName evidence="1">Ethanolamine ammonia-lyase heavy subunit</fullName>
        <ecNumber evidence="1">4.3.1.7</ecNumber>
    </submittedName>
</protein>
<evidence type="ECO:0000313" key="2">
    <source>
        <dbReference type="Proteomes" id="UP000254863"/>
    </source>
</evidence>
<dbReference type="InterPro" id="IPR010628">
    <property type="entry name" value="EutB"/>
</dbReference>
<dbReference type="Gene3D" id="3.20.20.70">
    <property type="entry name" value="Aldolase class I"/>
    <property type="match status" value="1"/>
</dbReference>
<comment type="caution">
    <text evidence="1">The sequence shown here is derived from an EMBL/GenBank/DDBJ whole genome shotgun (WGS) entry which is preliminary data.</text>
</comment>
<dbReference type="EC" id="4.3.1.7" evidence="1"/>
<dbReference type="GO" id="GO:0005829">
    <property type="term" value="C:cytosol"/>
    <property type="evidence" value="ECO:0007669"/>
    <property type="project" value="TreeGrafter"/>
</dbReference>
<dbReference type="GO" id="GO:0006520">
    <property type="term" value="P:amino acid metabolic process"/>
    <property type="evidence" value="ECO:0007669"/>
    <property type="project" value="InterPro"/>
</dbReference>
<sequence>MAWRGTTIRSSSIPWWALSGRSTSITIGRLFAPVSKITFMGKLSGISMGCDCCYTNHADADQNLNENLMILLATAGCNYIMGMPLGDDIMLNYQTTAFHDTATVRQLAESTAVAGVRTLAGNHGHYGKRSSDPTGGRSVTVLLMTRG</sequence>